<dbReference type="GO" id="GO:0004180">
    <property type="term" value="F:carboxypeptidase activity"/>
    <property type="evidence" value="ECO:0007669"/>
    <property type="project" value="UniProtKB-ARBA"/>
</dbReference>
<dbReference type="InterPro" id="IPR002477">
    <property type="entry name" value="Peptidoglycan-bd-like"/>
</dbReference>
<dbReference type="PROSITE" id="PS52029">
    <property type="entry name" value="LD_TPASE"/>
    <property type="match status" value="1"/>
</dbReference>
<dbReference type="Pfam" id="PF01471">
    <property type="entry name" value="PG_binding_1"/>
    <property type="match status" value="1"/>
</dbReference>
<feature type="active site" description="Nucleophile" evidence="7">
    <location>
        <position position="498"/>
    </location>
</feature>
<dbReference type="InterPro" id="IPR036365">
    <property type="entry name" value="PGBD-like_sf"/>
</dbReference>
<dbReference type="InterPro" id="IPR045380">
    <property type="entry name" value="LD_TPept_scaffold_dom"/>
</dbReference>
<dbReference type="Gene3D" id="1.10.101.10">
    <property type="entry name" value="PGBD-like superfamily/PGBD"/>
    <property type="match status" value="1"/>
</dbReference>
<keyword evidence="3" id="KW-0808">Transferase</keyword>
<feature type="domain" description="L,D-TPase catalytic" evidence="9">
    <location>
        <begin position="351"/>
        <end position="522"/>
    </location>
</feature>
<evidence type="ECO:0000313" key="10">
    <source>
        <dbReference type="EMBL" id="ERL51603.1"/>
    </source>
</evidence>
<keyword evidence="6 7" id="KW-0961">Cell wall biogenesis/degradation</keyword>
<dbReference type="RefSeq" id="WP_021818751.1">
    <property type="nucleotide sequence ID" value="NZ_AVBC01000023.1"/>
</dbReference>
<evidence type="ECO:0000256" key="8">
    <source>
        <dbReference type="SAM" id="SignalP"/>
    </source>
</evidence>
<dbReference type="CDD" id="cd16913">
    <property type="entry name" value="YkuD_like"/>
    <property type="match status" value="1"/>
</dbReference>
<dbReference type="GO" id="GO:0009252">
    <property type="term" value="P:peptidoglycan biosynthetic process"/>
    <property type="evidence" value="ECO:0007669"/>
    <property type="project" value="UniProtKB-UniPathway"/>
</dbReference>
<evidence type="ECO:0000256" key="3">
    <source>
        <dbReference type="ARBA" id="ARBA00022679"/>
    </source>
</evidence>
<keyword evidence="8" id="KW-0732">Signal</keyword>
<dbReference type="InterPro" id="IPR005490">
    <property type="entry name" value="LD_TPept_cat_dom"/>
</dbReference>
<comment type="similarity">
    <text evidence="2">Belongs to the YkuD family.</text>
</comment>
<keyword evidence="11" id="KW-1185">Reference proteome</keyword>
<proteinExistence type="inferred from homology"/>
<evidence type="ECO:0000256" key="6">
    <source>
        <dbReference type="ARBA" id="ARBA00023316"/>
    </source>
</evidence>
<feature type="signal peptide" evidence="8">
    <location>
        <begin position="1"/>
        <end position="29"/>
    </location>
</feature>
<dbReference type="OrthoDB" id="9778545at2"/>
<dbReference type="PANTHER" id="PTHR41533">
    <property type="entry name" value="L,D-TRANSPEPTIDASE HI_1667-RELATED"/>
    <property type="match status" value="1"/>
</dbReference>
<dbReference type="AlphaFoldDB" id="W1N7U3"/>
<comment type="caution">
    <text evidence="10">The sequence shown here is derived from an EMBL/GenBank/DDBJ whole genome shotgun (WGS) entry which is preliminary data.</text>
</comment>
<keyword evidence="5 7" id="KW-0573">Peptidoglycan synthesis</keyword>
<comment type="pathway">
    <text evidence="1 7">Cell wall biogenesis; peptidoglycan biosynthesis.</text>
</comment>
<dbReference type="GO" id="GO:0008360">
    <property type="term" value="P:regulation of cell shape"/>
    <property type="evidence" value="ECO:0007669"/>
    <property type="project" value="UniProtKB-UniRule"/>
</dbReference>
<dbReference type="UniPathway" id="UPA00219"/>
<keyword evidence="4 7" id="KW-0133">Cell shape</keyword>
<evidence type="ECO:0000313" key="11">
    <source>
        <dbReference type="Proteomes" id="UP000019113"/>
    </source>
</evidence>
<dbReference type="GO" id="GO:0016740">
    <property type="term" value="F:transferase activity"/>
    <property type="evidence" value="ECO:0007669"/>
    <property type="project" value="UniProtKB-KW"/>
</dbReference>
<dbReference type="STRING" id="1178482.AR456_13965"/>
<evidence type="ECO:0000256" key="5">
    <source>
        <dbReference type="ARBA" id="ARBA00022984"/>
    </source>
</evidence>
<dbReference type="Gene3D" id="2.40.440.10">
    <property type="entry name" value="L,D-transpeptidase catalytic domain-like"/>
    <property type="match status" value="1"/>
</dbReference>
<reference evidence="10 11" key="1">
    <citation type="submission" date="2013-08" db="EMBL/GenBank/DDBJ databases">
        <title>draft genome of Halomonas huanghegensis, strain BJGMM-B45T.</title>
        <authorList>
            <person name="Miao C."/>
            <person name="Wan Y."/>
            <person name="Jin W."/>
        </authorList>
    </citation>
    <scope>NUCLEOTIDE SEQUENCE [LARGE SCALE GENOMIC DNA]</scope>
    <source>
        <strain evidence="10 11">BJGMM-B45</strain>
    </source>
</reference>
<dbReference type="PANTHER" id="PTHR41533:SF2">
    <property type="entry name" value="BLR7131 PROTEIN"/>
    <property type="match status" value="1"/>
</dbReference>
<evidence type="ECO:0000256" key="4">
    <source>
        <dbReference type="ARBA" id="ARBA00022960"/>
    </source>
</evidence>
<dbReference type="InterPro" id="IPR052905">
    <property type="entry name" value="LD-transpeptidase_YkuD-like"/>
</dbReference>
<evidence type="ECO:0000256" key="7">
    <source>
        <dbReference type="PROSITE-ProRule" id="PRU01373"/>
    </source>
</evidence>
<feature type="active site" description="Proton donor/acceptor" evidence="7">
    <location>
        <position position="479"/>
    </location>
</feature>
<dbReference type="InterPro" id="IPR038063">
    <property type="entry name" value="Transpep_catalytic_dom"/>
</dbReference>
<dbReference type="SUPFAM" id="SSF141523">
    <property type="entry name" value="L,D-transpeptidase catalytic domain-like"/>
    <property type="match status" value="1"/>
</dbReference>
<dbReference type="Pfam" id="PF20142">
    <property type="entry name" value="Scaffold"/>
    <property type="match status" value="1"/>
</dbReference>
<dbReference type="PATRIC" id="fig|1178482.3.peg.1795"/>
<evidence type="ECO:0000256" key="1">
    <source>
        <dbReference type="ARBA" id="ARBA00004752"/>
    </source>
</evidence>
<dbReference type="InterPro" id="IPR036366">
    <property type="entry name" value="PGBDSf"/>
</dbReference>
<dbReference type="Proteomes" id="UP000019113">
    <property type="component" value="Unassembled WGS sequence"/>
</dbReference>
<evidence type="ECO:0000256" key="2">
    <source>
        <dbReference type="ARBA" id="ARBA00005992"/>
    </source>
</evidence>
<accession>W1N7U3</accession>
<evidence type="ECO:0000259" key="9">
    <source>
        <dbReference type="PROSITE" id="PS52029"/>
    </source>
</evidence>
<dbReference type="GO" id="GO:0071555">
    <property type="term" value="P:cell wall organization"/>
    <property type="evidence" value="ECO:0007669"/>
    <property type="project" value="UniProtKB-UniRule"/>
</dbReference>
<name>W1N7U3_9GAMM</name>
<sequence length="579" mass="63744">MSGIALLTRLLRTAVPILLISVLPLSAQAVTSEPGSETSVDATAEHSAGAEDSVEDSFENSVENSVEDSLVGLNAENGSVDDASLDNLQRFYTLRGQRPVWTDMQRVEALATALKGLASDGLVPSDYHPDRLLAEGRRALGEGQGSAAQQAFESEATGILLTAMAHLQRGKVDPHRIDEGWEVAIAPPSFDLVSMSRELDEGDVEAVVEQTRPSFQPYRQLRTALAQYQNIDRQGGWPVLAARDEPLRPGDTGADVATLRRRLGLIGEADIVAADASYYPQLSLEAPDADVYDPLLAEAVRRFQRHHLLADDGVVGPDTRLALNVPVSQRIDQIRANMERARWLLHGLPKSFVLVDIAGYRLTYFRPDGQTWRTRIVVGQPYRRTPTLRSEITYLTLNPTWTVPPTIYREDILPKVRNNPDYLASRGLYPLSPSGTRLDPHAVDWSNPGGVMLRQGAGASNPLGRLVIRFPNDHLVYLHDTPSRHLFNRAQRALSSGCIRVEGVTQLAQMLFDDSGTSANVSSLLSDGQTRNVSLERRIPIVLNYWTVQPESDGSLAFRPDIYHRDADVVAALDRPLIL</sequence>
<protein>
    <recommendedName>
        <fullName evidence="9">L,D-TPase catalytic domain-containing protein</fullName>
    </recommendedName>
</protein>
<dbReference type="Pfam" id="PF03734">
    <property type="entry name" value="YkuD"/>
    <property type="match status" value="1"/>
</dbReference>
<organism evidence="10 11">
    <name type="scientific">Halomonas huangheensis</name>
    <dbReference type="NCBI Taxonomy" id="1178482"/>
    <lineage>
        <taxon>Bacteria</taxon>
        <taxon>Pseudomonadati</taxon>
        <taxon>Pseudomonadota</taxon>
        <taxon>Gammaproteobacteria</taxon>
        <taxon>Oceanospirillales</taxon>
        <taxon>Halomonadaceae</taxon>
        <taxon>Halomonas</taxon>
    </lineage>
</organism>
<gene>
    <name evidence="10" type="ORF">BJB45_13180</name>
</gene>
<dbReference type="eggNOG" id="COG2989">
    <property type="taxonomic scope" value="Bacteria"/>
</dbReference>
<feature type="chain" id="PRO_5004806362" description="L,D-TPase catalytic domain-containing protein" evidence="8">
    <location>
        <begin position="30"/>
        <end position="579"/>
    </location>
</feature>
<dbReference type="EMBL" id="AVBC01000023">
    <property type="protein sequence ID" value="ERL51603.1"/>
    <property type="molecule type" value="Genomic_DNA"/>
</dbReference>
<dbReference type="SUPFAM" id="SSF47090">
    <property type="entry name" value="PGBD-like"/>
    <property type="match status" value="1"/>
</dbReference>